<proteinExistence type="predicted"/>
<organism evidence="1 2">
    <name type="scientific">Trichlorobacter ammonificans</name>
    <dbReference type="NCBI Taxonomy" id="2916410"/>
    <lineage>
        <taxon>Bacteria</taxon>
        <taxon>Pseudomonadati</taxon>
        <taxon>Thermodesulfobacteriota</taxon>
        <taxon>Desulfuromonadia</taxon>
        <taxon>Geobacterales</taxon>
        <taxon>Geobacteraceae</taxon>
        <taxon>Trichlorobacter</taxon>
    </lineage>
</organism>
<accession>A0ABN8HFG1</accession>
<keyword evidence="2" id="KW-1185">Reference proteome</keyword>
<sequence length="45" mass="5594">MFFQYKVRSWHIRFAQESLIEIRRTLIDRMVISREKNVSAQQHFP</sequence>
<reference evidence="1 2" key="1">
    <citation type="submission" date="2022-03" db="EMBL/GenBank/DDBJ databases">
        <authorList>
            <person name="Koch H."/>
        </authorList>
    </citation>
    <scope>NUCLEOTIDE SEQUENCE [LARGE SCALE GENOMIC DNA]</scope>
    <source>
        <strain evidence="1 2">G1</strain>
    </source>
</reference>
<evidence type="ECO:0000313" key="1">
    <source>
        <dbReference type="EMBL" id="CAH2029824.1"/>
    </source>
</evidence>
<dbReference type="Proteomes" id="UP001295463">
    <property type="component" value="Chromosome"/>
</dbReference>
<protein>
    <submittedName>
        <fullName evidence="1">Uncharacterized protein</fullName>
    </submittedName>
</protein>
<gene>
    <name evidence="1" type="ORF">GEAMG1_0002</name>
</gene>
<dbReference type="EMBL" id="OW150024">
    <property type="protein sequence ID" value="CAH2029824.1"/>
    <property type="molecule type" value="Genomic_DNA"/>
</dbReference>
<name>A0ABN8HFG1_9BACT</name>
<evidence type="ECO:0000313" key="2">
    <source>
        <dbReference type="Proteomes" id="UP001295463"/>
    </source>
</evidence>